<feature type="compositionally biased region" description="Polar residues" evidence="1">
    <location>
        <begin position="197"/>
        <end position="207"/>
    </location>
</feature>
<evidence type="ECO:0000313" key="3">
    <source>
        <dbReference type="Proteomes" id="UP000730481"/>
    </source>
</evidence>
<evidence type="ECO:0000313" key="2">
    <source>
        <dbReference type="EMBL" id="KAF4331518.1"/>
    </source>
</evidence>
<evidence type="ECO:0000256" key="1">
    <source>
        <dbReference type="SAM" id="MobiDB-lite"/>
    </source>
</evidence>
<dbReference type="EMBL" id="PVQB02001779">
    <property type="protein sequence ID" value="KAF4331518.1"/>
    <property type="molecule type" value="Genomic_DNA"/>
</dbReference>
<keyword evidence="3" id="KW-1185">Reference proteome</keyword>
<proteinExistence type="predicted"/>
<reference evidence="2" key="1">
    <citation type="journal article" date="2017" name="Mycologia">
        <title>Fusarium algeriense, sp. nov., a novel toxigenic crown rot pathogen of durum wheat from Algeria is nested in the Fusarium burgessii species complex.</title>
        <authorList>
            <person name="Laraba I."/>
            <person name="Keddad A."/>
            <person name="Boureghda H."/>
            <person name="Abdallah N."/>
            <person name="Vaughan M.M."/>
            <person name="Proctor R.H."/>
            <person name="Busman M."/>
            <person name="O'Donnell K."/>
        </authorList>
    </citation>
    <scope>NUCLEOTIDE SEQUENCE</scope>
    <source>
        <strain evidence="2">NRRL 25174</strain>
    </source>
</reference>
<feature type="region of interest" description="Disordered" evidence="1">
    <location>
        <begin position="197"/>
        <end position="234"/>
    </location>
</feature>
<dbReference type="Proteomes" id="UP000730481">
    <property type="component" value="Unassembled WGS sequence"/>
</dbReference>
<dbReference type="OrthoDB" id="5064249at2759"/>
<dbReference type="AlphaFoldDB" id="A0A9P5A3V5"/>
<gene>
    <name evidence="2" type="ORF">FBEOM_14743</name>
</gene>
<sequence length="234" mass="25747">MFSALKLVRHWKEGQFIPGGKVPQPSDDNIKEERLSELINDDAIIHDITYGIYVLSTVMEAFQKTHEFRRNSTSYTGNTHDLLMTDDFLLVAYVLRQIVPEGMVSSLREEVGSILGRRKRDEDGEDIDIQYNDTAPGNRPILTPRLKKPKPDLSEKWSSGMPPDGPFAGRSEPQQKKATGTRGIFSTTGLKQKATGTLFSASSSNPQAGGIFGTQGEHKATSGPFTSKIGFAST</sequence>
<organism evidence="2 3">
    <name type="scientific">Fusarium beomiforme</name>
    <dbReference type="NCBI Taxonomy" id="44412"/>
    <lineage>
        <taxon>Eukaryota</taxon>
        <taxon>Fungi</taxon>
        <taxon>Dikarya</taxon>
        <taxon>Ascomycota</taxon>
        <taxon>Pezizomycotina</taxon>
        <taxon>Sordariomycetes</taxon>
        <taxon>Hypocreomycetidae</taxon>
        <taxon>Hypocreales</taxon>
        <taxon>Nectriaceae</taxon>
        <taxon>Fusarium</taxon>
        <taxon>Fusarium burgessii species complex</taxon>
    </lineage>
</organism>
<feature type="non-terminal residue" evidence="2">
    <location>
        <position position="234"/>
    </location>
</feature>
<reference evidence="2" key="2">
    <citation type="submission" date="2020-02" db="EMBL/GenBank/DDBJ databases">
        <title>Identification and distribution of gene clusters putatively required for synthesis of sphingolipid metabolism inhibitors in phylogenetically diverse species of the filamentous fungus Fusarium.</title>
        <authorList>
            <person name="Kim H.-S."/>
            <person name="Busman M."/>
            <person name="Brown D.W."/>
            <person name="Divon H."/>
            <person name="Uhlig S."/>
            <person name="Proctor R.H."/>
        </authorList>
    </citation>
    <scope>NUCLEOTIDE SEQUENCE</scope>
    <source>
        <strain evidence="2">NRRL 25174</strain>
    </source>
</reference>
<protein>
    <submittedName>
        <fullName evidence="2">Uncharacterized protein</fullName>
    </submittedName>
</protein>
<comment type="caution">
    <text evidence="2">The sequence shown here is derived from an EMBL/GenBank/DDBJ whole genome shotgun (WGS) entry which is preliminary data.</text>
</comment>
<feature type="region of interest" description="Disordered" evidence="1">
    <location>
        <begin position="125"/>
        <end position="183"/>
    </location>
</feature>
<name>A0A9P5A3V5_9HYPO</name>
<accession>A0A9P5A3V5</accession>